<dbReference type="GO" id="GO:0006777">
    <property type="term" value="P:Mo-molybdopterin cofactor biosynthetic process"/>
    <property type="evidence" value="ECO:0007669"/>
    <property type="project" value="InterPro"/>
</dbReference>
<dbReference type="EMBL" id="CP077715">
    <property type="protein sequence ID" value="QXJ33085.1"/>
    <property type="molecule type" value="Genomic_DNA"/>
</dbReference>
<dbReference type="PANTHER" id="PTHR40072:SF1">
    <property type="entry name" value="MOLYBDOPTERIN-GUANINE DINUCLEOTIDE BIOSYNTHESIS ADAPTER PROTEIN"/>
    <property type="match status" value="1"/>
</dbReference>
<evidence type="ECO:0000259" key="1">
    <source>
        <dbReference type="Pfam" id="PF03205"/>
    </source>
</evidence>
<dbReference type="EMBL" id="CP077713">
    <property type="protein sequence ID" value="QXJ36202.1"/>
    <property type="molecule type" value="Genomic_DNA"/>
</dbReference>
<evidence type="ECO:0000313" key="3">
    <source>
        <dbReference type="EMBL" id="QXJ36202.1"/>
    </source>
</evidence>
<dbReference type="Pfam" id="PF03205">
    <property type="entry name" value="MobB"/>
    <property type="match status" value="1"/>
</dbReference>
<feature type="domain" description="Molybdopterin-guanine dinucleotide biosynthesis protein B (MobB)" evidence="1">
    <location>
        <begin position="4"/>
        <end position="109"/>
    </location>
</feature>
<keyword evidence="5" id="KW-1185">Reference proteome</keyword>
<proteinExistence type="predicted"/>
<dbReference type="InterPro" id="IPR004435">
    <property type="entry name" value="MobB_dom"/>
</dbReference>
<organism evidence="2 4">
    <name type="scientific">Saccharolobus shibatae</name>
    <dbReference type="NCBI Taxonomy" id="2286"/>
    <lineage>
        <taxon>Archaea</taxon>
        <taxon>Thermoproteota</taxon>
        <taxon>Thermoprotei</taxon>
        <taxon>Sulfolobales</taxon>
        <taxon>Sulfolobaceae</taxon>
        <taxon>Saccharolobus</taxon>
    </lineage>
</organism>
<reference evidence="2 5" key="1">
    <citation type="journal article" date="2021" name="Environ. Microbiol.">
        <title>New insights into the diversity and evolution of the archaeal mobilome from three complete genomes of Saccharolobus shibatae.</title>
        <authorList>
            <person name="Medvedeva S."/>
            <person name="Brandt D."/>
            <person name="Cvirkaite-Krupovic V."/>
            <person name="Liu Y."/>
            <person name="Severinov K."/>
            <person name="Ishino S."/>
            <person name="Ishino Y."/>
            <person name="Prangishvili D."/>
            <person name="Kalinowski J."/>
            <person name="Krupovic M."/>
        </authorList>
    </citation>
    <scope>NUCLEOTIDE SEQUENCE</scope>
    <source>
        <strain evidence="2">BEU9</strain>
        <strain evidence="3 5">S38A</strain>
    </source>
</reference>
<dbReference type="Proteomes" id="UP000694036">
    <property type="component" value="Chromosome"/>
</dbReference>
<name>A0A8F5BXA1_9CREN</name>
<sequence>MVCIFHIVGKKDAGKTSVIENILREIKKDNFKVAVVKHSHHKLDLAGKDTHRYRNSGSDLILFQEGEEESVLFMPTVSSFTLITLLPVDIILIEGFSNVDIGKKYVINSVNEIEAVSKQLINDIKRECQKTMGALRLDDVKVEVTSDNALLLTLYNLMKVLGVKNVSSD</sequence>
<dbReference type="PANTHER" id="PTHR40072">
    <property type="entry name" value="MOLYBDOPTERIN-GUANINE DINUCLEOTIDE BIOSYNTHESIS ADAPTER PROTEIN-RELATED"/>
    <property type="match status" value="1"/>
</dbReference>
<accession>A0A8F5BXA1</accession>
<dbReference type="InterPro" id="IPR052539">
    <property type="entry name" value="MGD_biosynthesis_adapter"/>
</dbReference>
<dbReference type="GeneID" id="65561163"/>
<evidence type="ECO:0000313" key="4">
    <source>
        <dbReference type="Proteomes" id="UP000693941"/>
    </source>
</evidence>
<dbReference type="GO" id="GO:0005525">
    <property type="term" value="F:GTP binding"/>
    <property type="evidence" value="ECO:0007669"/>
    <property type="project" value="InterPro"/>
</dbReference>
<dbReference type="AlphaFoldDB" id="A0A8F5BXA1"/>
<dbReference type="Proteomes" id="UP000693941">
    <property type="component" value="Chromosome"/>
</dbReference>
<protein>
    <submittedName>
        <fullName evidence="2">Molybdopterin-guanine dinucleotide biosynthesis protein MobB</fullName>
    </submittedName>
</protein>
<evidence type="ECO:0000313" key="5">
    <source>
        <dbReference type="Proteomes" id="UP000694036"/>
    </source>
</evidence>
<dbReference type="NCBIfam" id="TIGR00176">
    <property type="entry name" value="mobB"/>
    <property type="match status" value="1"/>
</dbReference>
<evidence type="ECO:0000313" key="2">
    <source>
        <dbReference type="EMBL" id="QXJ33085.1"/>
    </source>
</evidence>
<gene>
    <name evidence="2" type="ORF">J5U21_02753</name>
    <name evidence="3" type="ORF">J5U22_02766</name>
</gene>
<dbReference type="RefSeq" id="WP_218258602.1">
    <property type="nucleotide sequence ID" value="NZ_CP077713.1"/>
</dbReference>